<proteinExistence type="predicted"/>
<dbReference type="Pfam" id="PF10536">
    <property type="entry name" value="PMD"/>
    <property type="match status" value="1"/>
</dbReference>
<dbReference type="EMBL" id="JARKNE010000003">
    <property type="protein sequence ID" value="KAK5838225.1"/>
    <property type="molecule type" value="Genomic_DNA"/>
</dbReference>
<accession>A0ABR0QG01</accession>
<reference evidence="2 3" key="1">
    <citation type="submission" date="2023-03" db="EMBL/GenBank/DDBJ databases">
        <title>WGS of Gossypium arboreum.</title>
        <authorList>
            <person name="Yu D."/>
        </authorList>
    </citation>
    <scope>NUCLEOTIDE SEQUENCE [LARGE SCALE GENOMIC DNA]</scope>
    <source>
        <tissue evidence="2">Leaf</tissue>
    </source>
</reference>
<evidence type="ECO:0000313" key="3">
    <source>
        <dbReference type="Proteomes" id="UP001358586"/>
    </source>
</evidence>
<evidence type="ECO:0000259" key="1">
    <source>
        <dbReference type="Pfam" id="PF10536"/>
    </source>
</evidence>
<name>A0ABR0QG01_GOSAR</name>
<evidence type="ECO:0000313" key="2">
    <source>
        <dbReference type="EMBL" id="KAK5838225.1"/>
    </source>
</evidence>
<gene>
    <name evidence="2" type="ORF">PVK06_006952</name>
</gene>
<organism evidence="2 3">
    <name type="scientific">Gossypium arboreum</name>
    <name type="common">Tree cotton</name>
    <name type="synonym">Gossypium nanking</name>
    <dbReference type="NCBI Taxonomy" id="29729"/>
    <lineage>
        <taxon>Eukaryota</taxon>
        <taxon>Viridiplantae</taxon>
        <taxon>Streptophyta</taxon>
        <taxon>Embryophyta</taxon>
        <taxon>Tracheophyta</taxon>
        <taxon>Spermatophyta</taxon>
        <taxon>Magnoliopsida</taxon>
        <taxon>eudicotyledons</taxon>
        <taxon>Gunneridae</taxon>
        <taxon>Pentapetalae</taxon>
        <taxon>rosids</taxon>
        <taxon>malvids</taxon>
        <taxon>Malvales</taxon>
        <taxon>Malvaceae</taxon>
        <taxon>Malvoideae</taxon>
        <taxon>Gossypium</taxon>
    </lineage>
</organism>
<dbReference type="Proteomes" id="UP001358586">
    <property type="component" value="Chromosome 3"/>
</dbReference>
<sequence>MGQLSWDQSSFAVEAAFAEMKWLEDNFDYLDDTSSAFEREQHALAFTLRLISGVLMPDKSRNLIHLRWLLQLIDLKEAGRLNWRSAVLATLY</sequence>
<keyword evidence="3" id="KW-1185">Reference proteome</keyword>
<protein>
    <recommendedName>
        <fullName evidence="1">Aminotransferase-like plant mobile domain-containing protein</fullName>
    </recommendedName>
</protein>
<dbReference type="InterPro" id="IPR019557">
    <property type="entry name" value="AminoTfrase-like_pln_mobile"/>
</dbReference>
<comment type="caution">
    <text evidence="2">The sequence shown here is derived from an EMBL/GenBank/DDBJ whole genome shotgun (WGS) entry which is preliminary data.</text>
</comment>
<feature type="domain" description="Aminotransferase-like plant mobile" evidence="1">
    <location>
        <begin position="15"/>
        <end position="92"/>
    </location>
</feature>